<feature type="repeat" description="TPR" evidence="5">
    <location>
        <begin position="410"/>
        <end position="443"/>
    </location>
</feature>
<dbReference type="SMART" id="SM00245">
    <property type="entry name" value="TSPc"/>
    <property type="match status" value="1"/>
</dbReference>
<feature type="repeat" description="TPR" evidence="5">
    <location>
        <begin position="545"/>
        <end position="578"/>
    </location>
</feature>
<evidence type="ECO:0000313" key="9">
    <source>
        <dbReference type="Proteomes" id="UP000262969"/>
    </source>
</evidence>
<dbReference type="PANTHER" id="PTHR12558">
    <property type="entry name" value="CELL DIVISION CYCLE 16,23,27"/>
    <property type="match status" value="1"/>
</dbReference>
<feature type="domain" description="Tail specific protease" evidence="7">
    <location>
        <begin position="678"/>
        <end position="874"/>
    </location>
</feature>
<dbReference type="PROSITE" id="PS50005">
    <property type="entry name" value="TPR"/>
    <property type="match status" value="6"/>
</dbReference>
<dbReference type="Pfam" id="PF23914">
    <property type="entry name" value="TPR_CcmH_CycH"/>
    <property type="match status" value="1"/>
</dbReference>
<proteinExistence type="predicted"/>
<evidence type="ECO:0000256" key="2">
    <source>
        <dbReference type="ARBA" id="ARBA00022692"/>
    </source>
</evidence>
<dbReference type="InterPro" id="IPR005151">
    <property type="entry name" value="Tail-specific_protease"/>
</dbReference>
<evidence type="ECO:0000256" key="5">
    <source>
        <dbReference type="PROSITE-ProRule" id="PRU00339"/>
    </source>
</evidence>
<evidence type="ECO:0000256" key="1">
    <source>
        <dbReference type="ARBA" id="ARBA00004141"/>
    </source>
</evidence>
<dbReference type="InterPro" id="IPR011990">
    <property type="entry name" value="TPR-like_helical_dom_sf"/>
</dbReference>
<dbReference type="InterPro" id="IPR010432">
    <property type="entry name" value="RDD"/>
</dbReference>
<keyword evidence="4 6" id="KW-0472">Membrane</keyword>
<protein>
    <recommendedName>
        <fullName evidence="7">Tail specific protease domain-containing protein</fullName>
    </recommendedName>
</protein>
<feature type="repeat" description="TPR" evidence="5">
    <location>
        <begin position="274"/>
        <end position="307"/>
    </location>
</feature>
<evidence type="ECO:0000256" key="6">
    <source>
        <dbReference type="SAM" id="Phobius"/>
    </source>
</evidence>
<comment type="caution">
    <text evidence="8">The sequence shown here is derived from an EMBL/GenBank/DDBJ whole genome shotgun (WGS) entry which is preliminary data.</text>
</comment>
<reference evidence="8 9" key="1">
    <citation type="journal article" date="2018" name="Nat. Biotechnol.">
        <title>A standardized bacterial taxonomy based on genome phylogeny substantially revises the tree of life.</title>
        <authorList>
            <person name="Parks D.H."/>
            <person name="Chuvochina M."/>
            <person name="Waite D.W."/>
            <person name="Rinke C."/>
            <person name="Skarshewski A."/>
            <person name="Chaumeil P.A."/>
            <person name="Hugenholtz P."/>
        </authorList>
    </citation>
    <scope>NUCLEOTIDE SEQUENCE [LARGE SCALE GENOMIC DNA]</scope>
    <source>
        <strain evidence="8">UBA11728</strain>
    </source>
</reference>
<feature type="repeat" description="TPR" evidence="5">
    <location>
        <begin position="308"/>
        <end position="341"/>
    </location>
</feature>
<dbReference type="GO" id="GO:0006508">
    <property type="term" value="P:proteolysis"/>
    <property type="evidence" value="ECO:0007669"/>
    <property type="project" value="InterPro"/>
</dbReference>
<dbReference type="Gene3D" id="3.90.226.10">
    <property type="entry name" value="2-enoyl-CoA Hydratase, Chain A, domain 1"/>
    <property type="match status" value="1"/>
</dbReference>
<dbReference type="SUPFAM" id="SSF52096">
    <property type="entry name" value="ClpP/crotonase"/>
    <property type="match status" value="1"/>
</dbReference>
<feature type="transmembrane region" description="Helical" evidence="6">
    <location>
        <begin position="64"/>
        <end position="85"/>
    </location>
</feature>
<evidence type="ECO:0000256" key="3">
    <source>
        <dbReference type="ARBA" id="ARBA00022989"/>
    </source>
</evidence>
<evidence type="ECO:0000313" key="8">
    <source>
        <dbReference type="EMBL" id="HCL01690.1"/>
    </source>
</evidence>
<dbReference type="Proteomes" id="UP000262969">
    <property type="component" value="Unassembled WGS sequence"/>
</dbReference>
<feature type="transmembrane region" description="Helical" evidence="6">
    <location>
        <begin position="30"/>
        <end position="52"/>
    </location>
</feature>
<dbReference type="CDD" id="cd07561">
    <property type="entry name" value="Peptidase_S41_CPP_like"/>
    <property type="match status" value="1"/>
</dbReference>
<dbReference type="GO" id="GO:0016020">
    <property type="term" value="C:membrane"/>
    <property type="evidence" value="ECO:0007669"/>
    <property type="project" value="UniProtKB-SubCell"/>
</dbReference>
<dbReference type="Pfam" id="PF13424">
    <property type="entry name" value="TPR_12"/>
    <property type="match status" value="1"/>
</dbReference>
<sequence>MEETQLDLSIVKSDGNNLEEFVEVRPWQRFWARGLDNILFILLVSFLLKKLLQAEIMEFQSFLIYLLAMFIWTFIEAILLCTWGTTPGKFLFNVTIRNADGEKLGFVSALKRSLLVWIYGIGFGIPVISIIGLISQYKKLTKMKSTTWDRKMKVIVRHDYLRGTKTVIIVTTFASIVISRIYVPLVNEIDEQRMLYYETPGSAISFNSSGYSLMDSGEYQKAKEQFLMGLDANPTFAVEGTLLNNLSWACFSLGEYDEALKYSEESLAIDDHSSASYTNYANALSMLGNNSEAEEAYKKALDLDKVNAYAYYGIGMLKYDDYAYKEAIDAFSEYTRLKKKDADGWCYLGLSYLYNKDMVTAKECLDKAMKISPEDVFIISSMANYYRYVGDSQKAEDLYKNALEKNQDDYDLLYSVAEFYQDKEKYDEAIQYADRAINADESRYKAYGIKAQIFFWQGEKQKAIDTIDLMISNNLDNAYVYYVAGNLYMNEYEYKLAVENYDKALEMNPLNEDACIGKIRALYFSKRYTACLKYALIAEDQFINSEISWYIGNVYSRLSDSAQALEHYKKALEKNEEDAYLLMDIGWEYYYTEDFANASLYADKALQIDETNSNATNLKKLIEKRQTNVIDQVTEFIEKNYMYYKSNASYTSLKNSLKTIQSENIEDISKLFDSIHKDNDSFSFMLSGEDYKHYLEYQSGKTVEHEAVGDNINYIRITSFSGSTANEFLDVVDGIENTEDKYLIIDLRGNGGGDTNSGCDILDFLLPDCVVCNLIYKDGYSDSYYSDDAYIPFKHIFVLTDENSASCSELVTLGLKTYLDNVTVIGRKTFGKGVGQFLFEDKTRGFVIFLVNHYWNVREENIMGKGIEPDIEVLGDSIELYMNEVYNLTESMQ</sequence>
<dbReference type="EMBL" id="DPVV01000161">
    <property type="protein sequence ID" value="HCL01690.1"/>
    <property type="molecule type" value="Genomic_DNA"/>
</dbReference>
<name>A0A3D2X3G6_9FIRM</name>
<dbReference type="InterPro" id="IPR019734">
    <property type="entry name" value="TPR_rpt"/>
</dbReference>
<feature type="repeat" description="TPR" evidence="5">
    <location>
        <begin position="342"/>
        <end position="375"/>
    </location>
</feature>
<dbReference type="InterPro" id="IPR029045">
    <property type="entry name" value="ClpP/crotonase-like_dom_sf"/>
</dbReference>
<dbReference type="Gene3D" id="1.25.40.10">
    <property type="entry name" value="Tetratricopeptide repeat domain"/>
    <property type="match status" value="3"/>
</dbReference>
<feature type="transmembrane region" description="Helical" evidence="6">
    <location>
        <begin position="114"/>
        <end position="134"/>
    </location>
</feature>
<keyword evidence="5" id="KW-0802">TPR repeat</keyword>
<dbReference type="SMART" id="SM00028">
    <property type="entry name" value="TPR"/>
    <property type="match status" value="11"/>
</dbReference>
<accession>A0A3D2X3G6</accession>
<dbReference type="Pfam" id="PF13181">
    <property type="entry name" value="TPR_8"/>
    <property type="match status" value="1"/>
</dbReference>
<dbReference type="Pfam" id="PF13432">
    <property type="entry name" value="TPR_16"/>
    <property type="match status" value="1"/>
</dbReference>
<evidence type="ECO:0000256" key="4">
    <source>
        <dbReference type="ARBA" id="ARBA00023136"/>
    </source>
</evidence>
<dbReference type="SUPFAM" id="SSF48452">
    <property type="entry name" value="TPR-like"/>
    <property type="match status" value="2"/>
</dbReference>
<evidence type="ECO:0000259" key="7">
    <source>
        <dbReference type="SMART" id="SM00245"/>
    </source>
</evidence>
<gene>
    <name evidence="8" type="ORF">DHW61_04625</name>
</gene>
<keyword evidence="3 6" id="KW-1133">Transmembrane helix</keyword>
<organism evidence="8 9">
    <name type="scientific">Lachnoclostridium phytofermentans</name>
    <dbReference type="NCBI Taxonomy" id="66219"/>
    <lineage>
        <taxon>Bacteria</taxon>
        <taxon>Bacillati</taxon>
        <taxon>Bacillota</taxon>
        <taxon>Clostridia</taxon>
        <taxon>Lachnospirales</taxon>
        <taxon>Lachnospiraceae</taxon>
    </lineage>
</organism>
<dbReference type="Pfam" id="PF06271">
    <property type="entry name" value="RDD"/>
    <property type="match status" value="1"/>
</dbReference>
<dbReference type="Pfam" id="PF03572">
    <property type="entry name" value="Peptidase_S41"/>
    <property type="match status" value="1"/>
</dbReference>
<dbReference type="AlphaFoldDB" id="A0A3D2X3G6"/>
<dbReference type="GO" id="GO:0008236">
    <property type="term" value="F:serine-type peptidase activity"/>
    <property type="evidence" value="ECO:0007669"/>
    <property type="project" value="InterPro"/>
</dbReference>
<feature type="transmembrane region" description="Helical" evidence="6">
    <location>
        <begin position="160"/>
        <end position="183"/>
    </location>
</feature>
<dbReference type="InterPro" id="IPR056413">
    <property type="entry name" value="TPR_CcmH_CycH"/>
</dbReference>
<comment type="subcellular location">
    <subcellularLocation>
        <location evidence="1">Membrane</location>
        <topology evidence="1">Multi-pass membrane protein</topology>
    </subcellularLocation>
</comment>
<dbReference type="PROSITE" id="PS50293">
    <property type="entry name" value="TPR_REGION"/>
    <property type="match status" value="1"/>
</dbReference>
<dbReference type="PANTHER" id="PTHR12558:SF13">
    <property type="entry name" value="CELL DIVISION CYCLE PROTEIN 27 HOMOLOG"/>
    <property type="match status" value="1"/>
</dbReference>
<feature type="repeat" description="TPR" evidence="5">
    <location>
        <begin position="478"/>
        <end position="511"/>
    </location>
</feature>
<keyword evidence="2 6" id="KW-0812">Transmembrane</keyword>